<evidence type="ECO:0000313" key="10">
    <source>
        <dbReference type="Proteomes" id="UP000298603"/>
    </source>
</evidence>
<gene>
    <name evidence="5 9" type="primary">prfA</name>
    <name evidence="9" type="ORF">D9V81_00645</name>
</gene>
<dbReference type="Pfam" id="PF00472">
    <property type="entry name" value="RF-1"/>
    <property type="match status" value="1"/>
</dbReference>
<dbReference type="PROSITE" id="PS00745">
    <property type="entry name" value="RF_PROK_I"/>
    <property type="match status" value="1"/>
</dbReference>
<evidence type="ECO:0000256" key="1">
    <source>
        <dbReference type="ARBA" id="ARBA00002986"/>
    </source>
</evidence>
<organism evidence="9 10">
    <name type="scientific">Buchnera aphidicola</name>
    <name type="common">Therioaphis trifolii</name>
    <dbReference type="NCBI Taxonomy" id="1241884"/>
    <lineage>
        <taxon>Bacteria</taxon>
        <taxon>Pseudomonadati</taxon>
        <taxon>Pseudomonadota</taxon>
        <taxon>Gammaproteobacteria</taxon>
        <taxon>Enterobacterales</taxon>
        <taxon>Erwiniaceae</taxon>
        <taxon>Buchnera</taxon>
    </lineage>
</organism>
<proteinExistence type="inferred from homology"/>
<dbReference type="NCBIfam" id="NF001859">
    <property type="entry name" value="PRK00591.1"/>
    <property type="match status" value="1"/>
</dbReference>
<evidence type="ECO:0000256" key="7">
    <source>
        <dbReference type="SAM" id="Coils"/>
    </source>
</evidence>
<dbReference type="GO" id="GO:0005737">
    <property type="term" value="C:cytoplasm"/>
    <property type="evidence" value="ECO:0007669"/>
    <property type="project" value="UniProtKB-SubCell"/>
</dbReference>
<dbReference type="HAMAP" id="MF_00093">
    <property type="entry name" value="Rel_fac_1"/>
    <property type="match status" value="1"/>
</dbReference>
<evidence type="ECO:0000256" key="3">
    <source>
        <dbReference type="ARBA" id="ARBA00022481"/>
    </source>
</evidence>
<dbReference type="Proteomes" id="UP000298603">
    <property type="component" value="Chromosome"/>
</dbReference>
<comment type="PTM">
    <text evidence="5">Methylated by PrmC. Methylation increases the termination efficiency of RF1.</text>
</comment>
<dbReference type="RefSeq" id="WP_158349395.1">
    <property type="nucleotide sequence ID" value="NZ_CP032996.1"/>
</dbReference>
<dbReference type="InterPro" id="IPR045853">
    <property type="entry name" value="Pep_chain_release_fac_I_sf"/>
</dbReference>
<evidence type="ECO:0000256" key="6">
    <source>
        <dbReference type="NCBIfam" id="TIGR00019"/>
    </source>
</evidence>
<evidence type="ECO:0000256" key="4">
    <source>
        <dbReference type="ARBA" id="ARBA00022917"/>
    </source>
</evidence>
<dbReference type="InterPro" id="IPR050057">
    <property type="entry name" value="Prokaryotic/Mito_RF"/>
</dbReference>
<keyword evidence="4 5" id="KW-0648">Protein biosynthesis</keyword>
<accession>A0A4D6YCY5</accession>
<dbReference type="InterPro" id="IPR005139">
    <property type="entry name" value="PCRF"/>
</dbReference>
<reference evidence="9 10" key="1">
    <citation type="submission" date="2018-10" db="EMBL/GenBank/DDBJ databases">
        <title>Comparative functional genomics of the obligate endosymbiont Buchnera aphidicola.</title>
        <authorList>
            <person name="Chong R.A."/>
        </authorList>
    </citation>
    <scope>NUCLEOTIDE SEQUENCE [LARGE SCALE GENOMIC DNA]</scope>
    <source>
        <strain evidence="9 10">Tma</strain>
    </source>
</reference>
<dbReference type="EMBL" id="CP032996">
    <property type="protein sequence ID" value="QCI27129.1"/>
    <property type="molecule type" value="Genomic_DNA"/>
</dbReference>
<dbReference type="Pfam" id="PF03462">
    <property type="entry name" value="PCRF"/>
    <property type="match status" value="1"/>
</dbReference>
<dbReference type="Gene3D" id="3.30.70.1660">
    <property type="match status" value="1"/>
</dbReference>
<comment type="function">
    <text evidence="1 5">Peptide chain release factor 1 directs the termination of translation in response to the peptide chain termination codons UAG and UAA.</text>
</comment>
<feature type="domain" description="Prokaryotic-type class I peptide chain release factors" evidence="8">
    <location>
        <begin position="228"/>
        <end position="244"/>
    </location>
</feature>
<keyword evidence="5" id="KW-0963">Cytoplasm</keyword>
<comment type="subcellular location">
    <subcellularLocation>
        <location evidence="5">Cytoplasm</location>
    </subcellularLocation>
</comment>
<sequence>MKKSIIDKLEKLQIKLTRLEKLLSSKKIISNQKKLKKYSKEHLKLFNLISIFLKWKKIKKEIKSTKILLNDPDMFEIAQDELKILNLEKITLKNKIKTMLLPDDFNNIKSCFIEIRAATGGDEAAIFAGDLFRMYGKYAEYNNWDTEIISSHEGEKGGFKEIILKITGLGSCSKLKFESGGHRVQRIPQTESQGRIHTSTCTVAVIPEVQSSIKTVINNSDLKIDTFRSSGAGGQHVNTTDSAIRITHIPTGTVVECQDERSQHKNKSKAMSILYSRIHANKIKKQNQKNSLIRKNLLGTGDRSDRNRTYNFPKNRVTDHRINLSLYCLNDILNGNLDILITPIMQEYNTKLLLQIVK</sequence>
<name>A0A4D6YCY5_9GAMM</name>
<feature type="coiled-coil region" evidence="7">
    <location>
        <begin position="2"/>
        <end position="29"/>
    </location>
</feature>
<dbReference type="Gene3D" id="6.10.140.1950">
    <property type="match status" value="1"/>
</dbReference>
<keyword evidence="7" id="KW-0175">Coiled coil</keyword>
<dbReference type="SMART" id="SM00937">
    <property type="entry name" value="PCRF"/>
    <property type="match status" value="1"/>
</dbReference>
<dbReference type="FunFam" id="3.30.70.1660:FF:000002">
    <property type="entry name" value="Peptide chain release factor 1"/>
    <property type="match status" value="1"/>
</dbReference>
<evidence type="ECO:0000259" key="8">
    <source>
        <dbReference type="PROSITE" id="PS00745"/>
    </source>
</evidence>
<evidence type="ECO:0000256" key="2">
    <source>
        <dbReference type="ARBA" id="ARBA00010835"/>
    </source>
</evidence>
<dbReference type="AlphaFoldDB" id="A0A4D6YCY5"/>
<dbReference type="Gene3D" id="3.30.160.20">
    <property type="match status" value="1"/>
</dbReference>
<dbReference type="PANTHER" id="PTHR43804">
    <property type="entry name" value="LD18447P"/>
    <property type="match status" value="1"/>
</dbReference>
<feature type="modified residue" description="N5-methylglutamine" evidence="5">
    <location>
        <position position="235"/>
    </location>
</feature>
<dbReference type="NCBIfam" id="TIGR00019">
    <property type="entry name" value="prfA"/>
    <property type="match status" value="1"/>
</dbReference>
<evidence type="ECO:0000313" key="9">
    <source>
        <dbReference type="EMBL" id="QCI27129.1"/>
    </source>
</evidence>
<dbReference type="GO" id="GO:0016149">
    <property type="term" value="F:translation release factor activity, codon specific"/>
    <property type="evidence" value="ECO:0007669"/>
    <property type="project" value="UniProtKB-UniRule"/>
</dbReference>
<keyword evidence="3 5" id="KW-0488">Methylation</keyword>
<comment type="similarity">
    <text evidence="2 5">Belongs to the prokaryotic/mitochondrial release factor family.</text>
</comment>
<keyword evidence="10" id="KW-1185">Reference proteome</keyword>
<dbReference type="SUPFAM" id="SSF75620">
    <property type="entry name" value="Release factor"/>
    <property type="match status" value="1"/>
</dbReference>
<protein>
    <recommendedName>
        <fullName evidence="5 6">Peptide chain release factor 1</fullName>
        <shortName evidence="5">RF-1</shortName>
    </recommendedName>
</protein>
<evidence type="ECO:0000256" key="5">
    <source>
        <dbReference type="HAMAP-Rule" id="MF_00093"/>
    </source>
</evidence>
<dbReference type="PANTHER" id="PTHR43804:SF7">
    <property type="entry name" value="LD18447P"/>
    <property type="match status" value="1"/>
</dbReference>
<dbReference type="InterPro" id="IPR004373">
    <property type="entry name" value="RF-1"/>
</dbReference>
<dbReference type="FunFam" id="3.30.160.20:FF:000004">
    <property type="entry name" value="Peptide chain release factor 1"/>
    <property type="match status" value="1"/>
</dbReference>
<dbReference type="InterPro" id="IPR000352">
    <property type="entry name" value="Pep_chain_release_fac_I"/>
</dbReference>
<dbReference type="OrthoDB" id="9806673at2"/>